<keyword evidence="2" id="KW-0418">Kinase</keyword>
<dbReference type="InterPro" id="IPR003018">
    <property type="entry name" value="GAF"/>
</dbReference>
<dbReference type="InterPro" id="IPR005561">
    <property type="entry name" value="ANTAR"/>
</dbReference>
<keyword evidence="3" id="KW-0805">Transcription regulation</keyword>
<dbReference type="GO" id="GO:0016301">
    <property type="term" value="F:kinase activity"/>
    <property type="evidence" value="ECO:0007669"/>
    <property type="project" value="UniProtKB-KW"/>
</dbReference>
<reference evidence="6 7" key="1">
    <citation type="journal article" date="2013" name="Genome Announc.">
        <title>Draft Genome Sequence of Amycolatopsis decaplanina Strain DSM 44594T.</title>
        <authorList>
            <person name="Kaur N."/>
            <person name="Kumar S."/>
            <person name="Bala M."/>
            <person name="Raghava G.P."/>
            <person name="Mayilraj S."/>
        </authorList>
    </citation>
    <scope>NUCLEOTIDE SEQUENCE [LARGE SCALE GENOMIC DNA]</scope>
    <source>
        <strain evidence="6 7">DSM 44594</strain>
    </source>
</reference>
<dbReference type="InterPro" id="IPR029016">
    <property type="entry name" value="GAF-like_dom_sf"/>
</dbReference>
<dbReference type="Gene3D" id="3.30.450.40">
    <property type="match status" value="1"/>
</dbReference>
<dbReference type="PROSITE" id="PS50921">
    <property type="entry name" value="ANTAR"/>
    <property type="match status" value="1"/>
</dbReference>
<dbReference type="Pfam" id="PF03861">
    <property type="entry name" value="ANTAR"/>
    <property type="match status" value="1"/>
</dbReference>
<dbReference type="AlphaFoldDB" id="M2XT87"/>
<dbReference type="SUPFAM" id="SSF55781">
    <property type="entry name" value="GAF domain-like"/>
    <property type="match status" value="1"/>
</dbReference>
<dbReference type="Gene3D" id="1.10.10.10">
    <property type="entry name" value="Winged helix-like DNA-binding domain superfamily/Winged helix DNA-binding domain"/>
    <property type="match status" value="1"/>
</dbReference>
<keyword evidence="7" id="KW-1185">Reference proteome</keyword>
<evidence type="ECO:0000313" key="7">
    <source>
        <dbReference type="Proteomes" id="UP000054226"/>
    </source>
</evidence>
<evidence type="ECO:0000256" key="2">
    <source>
        <dbReference type="ARBA" id="ARBA00022777"/>
    </source>
</evidence>
<proteinExistence type="predicted"/>
<comment type="caution">
    <text evidence="6">The sequence shown here is derived from an EMBL/GenBank/DDBJ whole genome shotgun (WGS) entry which is preliminary data.</text>
</comment>
<dbReference type="InterPro" id="IPR012074">
    <property type="entry name" value="GAF_ANTAR"/>
</dbReference>
<sequence>MPATHRETLVAEAVLELATRSHDSDALDLLHDLTTCLVTLLGLRAAGATIPNEAGQVDYLTASDEVCRQLEQDQFELDEGPCVDSTRSGTALPPIALHPPGLGPQRWPRFTPRALRVGITHVAAVPLRAGKHTLGAVNLMSVTPAAPTESDLRLAQALADAAGSWLSQHRTQRTKDEIIDQLQTALNARIVIEQAKGVLAAHLKINVDEAFHRLRAHARNRRLKLTELAARIARGDIPSELSPTH</sequence>
<dbReference type="OrthoDB" id="3630926at2"/>
<evidence type="ECO:0000313" key="6">
    <source>
        <dbReference type="EMBL" id="EME52385.1"/>
    </source>
</evidence>
<organism evidence="6 7">
    <name type="scientific">Amycolatopsis decaplanina DSM 44594</name>
    <dbReference type="NCBI Taxonomy" id="1284240"/>
    <lineage>
        <taxon>Bacteria</taxon>
        <taxon>Bacillati</taxon>
        <taxon>Actinomycetota</taxon>
        <taxon>Actinomycetes</taxon>
        <taxon>Pseudonocardiales</taxon>
        <taxon>Pseudonocardiaceae</taxon>
        <taxon>Amycolatopsis</taxon>
    </lineage>
</organism>
<dbReference type="SMART" id="SM00065">
    <property type="entry name" value="GAF"/>
    <property type="match status" value="1"/>
</dbReference>
<dbReference type="InterPro" id="IPR011006">
    <property type="entry name" value="CheY-like_superfamily"/>
</dbReference>
<gene>
    <name evidence="6" type="ORF">H074_32799</name>
</gene>
<evidence type="ECO:0000259" key="5">
    <source>
        <dbReference type="PROSITE" id="PS50921"/>
    </source>
</evidence>
<dbReference type="GO" id="GO:0003723">
    <property type="term" value="F:RNA binding"/>
    <property type="evidence" value="ECO:0007669"/>
    <property type="project" value="InterPro"/>
</dbReference>
<protein>
    <submittedName>
        <fullName evidence="6">ANTAR domain-containing protein</fullName>
    </submittedName>
</protein>
<accession>M2XT87</accession>
<dbReference type="RefSeq" id="WP_007034358.1">
    <property type="nucleotide sequence ID" value="NZ_AOHO01000075.1"/>
</dbReference>
<name>M2XT87_9PSEU</name>
<keyword evidence="4" id="KW-0804">Transcription</keyword>
<dbReference type="Pfam" id="PF13185">
    <property type="entry name" value="GAF_2"/>
    <property type="match status" value="1"/>
</dbReference>
<dbReference type="PIRSF" id="PIRSF036625">
    <property type="entry name" value="GAF_ANTAR"/>
    <property type="match status" value="1"/>
</dbReference>
<dbReference type="InterPro" id="IPR036388">
    <property type="entry name" value="WH-like_DNA-bd_sf"/>
</dbReference>
<dbReference type="SMART" id="SM01012">
    <property type="entry name" value="ANTAR"/>
    <property type="match status" value="1"/>
</dbReference>
<dbReference type="SUPFAM" id="SSF52172">
    <property type="entry name" value="CheY-like"/>
    <property type="match status" value="1"/>
</dbReference>
<dbReference type="PATRIC" id="fig|1284240.4.peg.6686"/>
<feature type="domain" description="ANTAR" evidence="5">
    <location>
        <begin position="172"/>
        <end position="233"/>
    </location>
</feature>
<evidence type="ECO:0000256" key="3">
    <source>
        <dbReference type="ARBA" id="ARBA00023015"/>
    </source>
</evidence>
<evidence type="ECO:0000256" key="4">
    <source>
        <dbReference type="ARBA" id="ARBA00023163"/>
    </source>
</evidence>
<dbReference type="EMBL" id="AOHO01000075">
    <property type="protein sequence ID" value="EME52385.1"/>
    <property type="molecule type" value="Genomic_DNA"/>
</dbReference>
<keyword evidence="1" id="KW-0808">Transferase</keyword>
<evidence type="ECO:0000256" key="1">
    <source>
        <dbReference type="ARBA" id="ARBA00022679"/>
    </source>
</evidence>
<dbReference type="Proteomes" id="UP000054226">
    <property type="component" value="Unassembled WGS sequence"/>
</dbReference>